<organism evidence="1 2">
    <name type="scientific">Vibrio neptunius</name>
    <dbReference type="NCBI Taxonomy" id="170651"/>
    <lineage>
        <taxon>Bacteria</taxon>
        <taxon>Pseudomonadati</taxon>
        <taxon>Pseudomonadota</taxon>
        <taxon>Gammaproteobacteria</taxon>
        <taxon>Vibrionales</taxon>
        <taxon>Vibrionaceae</taxon>
        <taxon>Vibrio</taxon>
    </lineage>
</organism>
<evidence type="ECO:0000313" key="2">
    <source>
        <dbReference type="Proteomes" id="UP000779070"/>
    </source>
</evidence>
<gene>
    <name evidence="1" type="ORF">JYA62_12650</name>
</gene>
<accession>A0ABS3A3C2</accession>
<dbReference type="Proteomes" id="UP000779070">
    <property type="component" value="Unassembled WGS sequence"/>
</dbReference>
<comment type="caution">
    <text evidence="1">The sequence shown here is derived from an EMBL/GenBank/DDBJ whole genome shotgun (WGS) entry which is preliminary data.</text>
</comment>
<reference evidence="1 2" key="1">
    <citation type="submission" date="2021-02" db="EMBL/GenBank/DDBJ databases">
        <title>Draft Genome Sequences of 5 Vibrio neptunius Strains Isolated From of Bivalve Hatcheries.</title>
        <authorList>
            <person name="Galvis F."/>
            <person name="Barja J.L."/>
            <person name="Lemos M.L."/>
            <person name="Balado M."/>
        </authorList>
    </citation>
    <scope>NUCLEOTIDE SEQUENCE [LARGE SCALE GENOMIC DNA]</scope>
    <source>
        <strain evidence="1 2">PP-145.98</strain>
    </source>
</reference>
<proteinExistence type="predicted"/>
<sequence length="259" mass="28891">MNNLPAEQRASRLIAFAITRQKTSMEGYLQLLEDYEVSSDFRDTVHNVAEGFDIVVHPESGKAYGLLISAKGVDSMVAPNLGLFDKMLGLDEGNFPTSSALREKVQMRRAVLVLLHVAVSATLFPTAESLESDETLHERSASARTVVDVLKNLQDKVEDDNGDFFDPAFLDSSHALNEIADERTEVKRKSGHSKLELAQALMKRYAEQGLLVPVDKNADYPIYKPTMLYLVQLRSRTFTIVQTMRELLDSDKPLMEGVA</sequence>
<keyword evidence="2" id="KW-1185">Reference proteome</keyword>
<dbReference type="RefSeq" id="WP_206370310.1">
    <property type="nucleotide sequence ID" value="NZ_CAWPTM010000030.1"/>
</dbReference>
<evidence type="ECO:0000313" key="1">
    <source>
        <dbReference type="EMBL" id="MBN3578510.1"/>
    </source>
</evidence>
<dbReference type="EMBL" id="JAFHLB010000015">
    <property type="protein sequence ID" value="MBN3578510.1"/>
    <property type="molecule type" value="Genomic_DNA"/>
</dbReference>
<protein>
    <submittedName>
        <fullName evidence="1">Uncharacterized protein</fullName>
    </submittedName>
</protein>
<name>A0ABS3A3C2_9VIBR</name>